<organism evidence="5 6">
    <name type="scientific">Thiomicrorhabdus marina</name>
    <dbReference type="NCBI Taxonomy" id="2818442"/>
    <lineage>
        <taxon>Bacteria</taxon>
        <taxon>Pseudomonadati</taxon>
        <taxon>Pseudomonadota</taxon>
        <taxon>Gammaproteobacteria</taxon>
        <taxon>Thiotrichales</taxon>
        <taxon>Piscirickettsiaceae</taxon>
        <taxon>Thiomicrorhabdus</taxon>
    </lineage>
</organism>
<evidence type="ECO:0000313" key="6">
    <source>
        <dbReference type="Proteomes" id="UP000664835"/>
    </source>
</evidence>
<evidence type="ECO:0000256" key="3">
    <source>
        <dbReference type="ARBA" id="ARBA00022777"/>
    </source>
</evidence>
<reference evidence="5 6" key="1">
    <citation type="submission" date="2021-03" db="EMBL/GenBank/DDBJ databases">
        <title>Thiomicrorhabdus sp.nov.,novel sulfur-oxidizing bacteria isolated from coastal sediment.</title>
        <authorList>
            <person name="Liu X."/>
        </authorList>
    </citation>
    <scope>NUCLEOTIDE SEQUENCE [LARGE SCALE GENOMIC DNA]</scope>
    <source>
        <strain evidence="5 6">6S2-11</strain>
    </source>
</reference>
<comment type="similarity">
    <text evidence="1">Belongs to the HipA Ser/Thr kinase family.</text>
</comment>
<protein>
    <submittedName>
        <fullName evidence="5">HipA domain-containing protein</fullName>
    </submittedName>
</protein>
<dbReference type="PANTHER" id="PTHR37419">
    <property type="entry name" value="SERINE/THREONINE-PROTEIN KINASE TOXIN HIPA"/>
    <property type="match status" value="1"/>
</dbReference>
<evidence type="ECO:0000259" key="4">
    <source>
        <dbReference type="Pfam" id="PF07804"/>
    </source>
</evidence>
<dbReference type="Pfam" id="PF07804">
    <property type="entry name" value="HipA_C"/>
    <property type="match status" value="1"/>
</dbReference>
<dbReference type="EMBL" id="JAGETV010000013">
    <property type="protein sequence ID" value="MBO1927574.1"/>
    <property type="molecule type" value="Genomic_DNA"/>
</dbReference>
<accession>A0ABS3Q5I4</accession>
<keyword evidence="2" id="KW-0808">Transferase</keyword>
<name>A0ABS3Q5I4_9GAMM</name>
<gene>
    <name evidence="5" type="ORF">J3998_08275</name>
</gene>
<keyword evidence="3" id="KW-0418">Kinase</keyword>
<evidence type="ECO:0000256" key="2">
    <source>
        <dbReference type="ARBA" id="ARBA00022679"/>
    </source>
</evidence>
<proteinExistence type="inferred from homology"/>
<dbReference type="Gene3D" id="1.10.1070.20">
    <property type="match status" value="1"/>
</dbReference>
<evidence type="ECO:0000313" key="5">
    <source>
        <dbReference type="EMBL" id="MBO1927574.1"/>
    </source>
</evidence>
<dbReference type="PANTHER" id="PTHR37419:SF8">
    <property type="entry name" value="TOXIN YJJJ"/>
    <property type="match status" value="1"/>
</dbReference>
<dbReference type="Proteomes" id="UP000664835">
    <property type="component" value="Unassembled WGS sequence"/>
</dbReference>
<evidence type="ECO:0000256" key="1">
    <source>
        <dbReference type="ARBA" id="ARBA00010164"/>
    </source>
</evidence>
<sequence length="402" mass="45299">MEDEFKTTLQLNGVDIDIGTLYSIPGRKEMISFEYSEDFLSSPDFINIDPLLSKARGRQYPPADKNNFGFIEDVSPDRWGRNLLKKKIGRAPSNIEATILTSDSMRLGGIRIWDSNGEPLSKDPSIPTLKNIRELQNLARKAEEFDTDIQELYGPGSSLGGARPKAGIMDAGKLKIAKFPKKDDVINIEAWESVMLKLCEDCEGITTVPHRIINNKELSRHATLILDRFDRNNNGDRIPYMSAMTALGYSDGTDDGSYLEIADFITQYGDVNDAKELWKRMVFSMLTSNFDDHLRNHGFLLADGKWRLSPVFDVNPAYDKNFHSLSSDGDSYDANIENAIGICGFFYLDEIAATQWIENTAKLISEKMEKYSKLNGISTSEYDEVTKNMLVFSLDDFGLEPK</sequence>
<dbReference type="InterPro" id="IPR052028">
    <property type="entry name" value="HipA_Ser/Thr_kinase"/>
</dbReference>
<keyword evidence="6" id="KW-1185">Reference proteome</keyword>
<feature type="domain" description="HipA-like C-terminal" evidence="4">
    <location>
        <begin position="157"/>
        <end position="362"/>
    </location>
</feature>
<dbReference type="RefSeq" id="WP_208149949.1">
    <property type="nucleotide sequence ID" value="NZ_JAGETV010000013.1"/>
</dbReference>
<comment type="caution">
    <text evidence="5">The sequence shown here is derived from an EMBL/GenBank/DDBJ whole genome shotgun (WGS) entry which is preliminary data.</text>
</comment>
<dbReference type="InterPro" id="IPR012893">
    <property type="entry name" value="HipA-like_C"/>
</dbReference>